<dbReference type="RefSeq" id="WP_025348513.1">
    <property type="nucleotide sequence ID" value="NZ_CP006850.1"/>
</dbReference>
<keyword evidence="3" id="KW-1185">Reference proteome</keyword>
<dbReference type="KEGG" id="nno:NONO_c22340"/>
<dbReference type="STRING" id="1415166.NONO_c22340"/>
<feature type="region of interest" description="Disordered" evidence="1">
    <location>
        <begin position="35"/>
        <end position="64"/>
    </location>
</feature>
<dbReference type="PATRIC" id="fig|1415166.3.peg.2274"/>
<feature type="compositionally biased region" description="Basic and acidic residues" evidence="1">
    <location>
        <begin position="38"/>
        <end position="53"/>
    </location>
</feature>
<dbReference type="OrthoDB" id="4541455at2"/>
<protein>
    <submittedName>
        <fullName evidence="2">Uncharacterized protein</fullName>
    </submittedName>
</protein>
<reference evidence="2 3" key="1">
    <citation type="journal article" date="2014" name="Appl. Environ. Microbiol.">
        <title>Insights into the Microbial Degradation of Rubber and Gutta-Percha by Analysis of the Complete Genome of Nocardia nova SH22a.</title>
        <authorList>
            <person name="Luo Q."/>
            <person name="Hiessl S."/>
            <person name="Poehlein A."/>
            <person name="Daniel R."/>
            <person name="Steinbuchel A."/>
        </authorList>
    </citation>
    <scope>NUCLEOTIDE SEQUENCE [LARGE SCALE GENOMIC DNA]</scope>
    <source>
        <strain evidence="2">SH22a</strain>
    </source>
</reference>
<dbReference type="EMBL" id="CP006850">
    <property type="protein sequence ID" value="AHH17032.1"/>
    <property type="molecule type" value="Genomic_DNA"/>
</dbReference>
<sequence length="64" mass="6804">MLGFAIVDRQSDAGATVVWETGRIDSTIVRNTDAGAIGHDDPGHDSEVRRLVADRPTVSSGARK</sequence>
<gene>
    <name evidence="2" type="ORF">NONO_c22340</name>
</gene>
<dbReference type="Proteomes" id="UP000019150">
    <property type="component" value="Chromosome"/>
</dbReference>
<dbReference type="HOGENOM" id="CLU_2863291_0_0_11"/>
<accession>W5TCQ1</accession>
<proteinExistence type="predicted"/>
<evidence type="ECO:0000313" key="3">
    <source>
        <dbReference type="Proteomes" id="UP000019150"/>
    </source>
</evidence>
<name>W5TCQ1_9NOCA</name>
<dbReference type="AlphaFoldDB" id="W5TCQ1"/>
<evidence type="ECO:0000313" key="2">
    <source>
        <dbReference type="EMBL" id="AHH17032.1"/>
    </source>
</evidence>
<evidence type="ECO:0000256" key="1">
    <source>
        <dbReference type="SAM" id="MobiDB-lite"/>
    </source>
</evidence>
<organism evidence="2 3">
    <name type="scientific">Nocardia nova SH22a</name>
    <dbReference type="NCBI Taxonomy" id="1415166"/>
    <lineage>
        <taxon>Bacteria</taxon>
        <taxon>Bacillati</taxon>
        <taxon>Actinomycetota</taxon>
        <taxon>Actinomycetes</taxon>
        <taxon>Mycobacteriales</taxon>
        <taxon>Nocardiaceae</taxon>
        <taxon>Nocardia</taxon>
    </lineage>
</organism>